<evidence type="ECO:0000313" key="15">
    <source>
        <dbReference type="Proteomes" id="UP000078407"/>
    </source>
</evidence>
<comment type="similarity">
    <text evidence="3 12">Belongs to the class B bacterial acid phosphatase family.</text>
</comment>
<dbReference type="SUPFAM" id="SSF56784">
    <property type="entry name" value="HAD-like"/>
    <property type="match status" value="1"/>
</dbReference>
<comment type="subcellular location">
    <subcellularLocation>
        <location evidence="2 12">Periplasm</location>
    </subcellularLocation>
</comment>
<evidence type="ECO:0000256" key="2">
    <source>
        <dbReference type="ARBA" id="ARBA00004418"/>
    </source>
</evidence>
<dbReference type="EMBL" id="LXEQ01000011">
    <property type="protein sequence ID" value="OAT31687.1"/>
    <property type="molecule type" value="Genomic_DNA"/>
</dbReference>
<dbReference type="GO" id="GO:0003993">
    <property type="term" value="F:acid phosphatase activity"/>
    <property type="evidence" value="ECO:0007669"/>
    <property type="project" value="UniProtKB-EC"/>
</dbReference>
<name>A0ABX2WCT2_9ENTR</name>
<comment type="cofactor">
    <cofactor evidence="12">
        <name>Mg(2+)</name>
        <dbReference type="ChEBI" id="CHEBI:18420"/>
    </cofactor>
    <text evidence="12">Binds 1 Mg(2+) ion per subunit.</text>
</comment>
<keyword evidence="9 12" id="KW-0574">Periplasm</keyword>
<sequence length="253" mass="27880">MFHFLTIKTDENKGKMMRKITLALSAACLLLGLNQSAVAKESAPAPLNPGVTVAQLAQQVPIHWVSVAQIENSLMGRAPMAVGFDIDDTVLFSSPGFYRGQKEFSPGKQDYLKNPSFWEKMNNGWDDFSMPKEVAKSLIAMHLKRGDSIYFVTGRSQTKTETVTQTLQKDFLIPEANVNPVIFAGDQPGQNTKTQWLKDKKIKVFYGDSDGDITAAQDVGARGIRLLRASNSSYQPLPKAGAFGEEVIVNSEY</sequence>
<dbReference type="InterPro" id="IPR023214">
    <property type="entry name" value="HAD_sf"/>
</dbReference>
<evidence type="ECO:0000256" key="3">
    <source>
        <dbReference type="ARBA" id="ARBA00007752"/>
    </source>
</evidence>
<keyword evidence="8 13" id="KW-0732">Signal</keyword>
<comment type="catalytic activity">
    <reaction evidence="1 12">
        <text>a phosphate monoester + H2O = an alcohol + phosphate</text>
        <dbReference type="Rhea" id="RHEA:15017"/>
        <dbReference type="ChEBI" id="CHEBI:15377"/>
        <dbReference type="ChEBI" id="CHEBI:30879"/>
        <dbReference type="ChEBI" id="CHEBI:43474"/>
        <dbReference type="ChEBI" id="CHEBI:67140"/>
        <dbReference type="EC" id="3.1.3.2"/>
    </reaction>
</comment>
<dbReference type="Pfam" id="PF03767">
    <property type="entry name" value="Acid_phosphat_B"/>
    <property type="match status" value="1"/>
</dbReference>
<dbReference type="CDD" id="cd07499">
    <property type="entry name" value="HAD_CBAP"/>
    <property type="match status" value="1"/>
</dbReference>
<dbReference type="SFLD" id="SFLDG01127">
    <property type="entry name" value="C1.3:_Acid_Phosphatase_Like"/>
    <property type="match status" value="1"/>
</dbReference>
<evidence type="ECO:0000256" key="9">
    <source>
        <dbReference type="ARBA" id="ARBA00022764"/>
    </source>
</evidence>
<gene>
    <name evidence="14" type="ORF">M976_00624</name>
</gene>
<evidence type="ECO:0000256" key="8">
    <source>
        <dbReference type="ARBA" id="ARBA00022729"/>
    </source>
</evidence>
<dbReference type="GO" id="GO:0008253">
    <property type="term" value="F:5'-nucleotidase activity"/>
    <property type="evidence" value="ECO:0007669"/>
    <property type="project" value="UniProtKB-EC"/>
</dbReference>
<feature type="chain" id="PRO_5046168588" description="Class B acid phosphatase" evidence="13">
    <location>
        <begin position="40"/>
        <end position="253"/>
    </location>
</feature>
<evidence type="ECO:0000256" key="1">
    <source>
        <dbReference type="ARBA" id="ARBA00000032"/>
    </source>
</evidence>
<dbReference type="NCBIfam" id="TIGR01672">
    <property type="entry name" value="AphA"/>
    <property type="match status" value="1"/>
</dbReference>
<dbReference type="Gene3D" id="3.40.50.1000">
    <property type="entry name" value="HAD superfamily/HAD-like"/>
    <property type="match status" value="1"/>
</dbReference>
<dbReference type="PIRSF" id="PIRSF017818">
    <property type="entry name" value="Acid_Ptase_B"/>
    <property type="match status" value="1"/>
</dbReference>
<comment type="caution">
    <text evidence="14">The sequence shown here is derived from an EMBL/GenBank/DDBJ whole genome shotgun (WGS) entry which is preliminary data.</text>
</comment>
<proteinExistence type="inferred from homology"/>
<evidence type="ECO:0000256" key="7">
    <source>
        <dbReference type="ARBA" id="ARBA00022723"/>
    </source>
</evidence>
<organism evidence="14 15">
    <name type="scientific">Buttiauxella ferragutiae ATCC 51602</name>
    <dbReference type="NCBI Taxonomy" id="1354252"/>
    <lineage>
        <taxon>Bacteria</taxon>
        <taxon>Pseudomonadati</taxon>
        <taxon>Pseudomonadota</taxon>
        <taxon>Gammaproteobacteria</taxon>
        <taxon>Enterobacterales</taxon>
        <taxon>Enterobacteriaceae</taxon>
        <taxon>Buttiauxella</taxon>
    </lineage>
</organism>
<keyword evidence="7 12" id="KW-0479">Metal-binding</keyword>
<keyword evidence="11 12" id="KW-0460">Magnesium</keyword>
<accession>A0ABX2WCT2</accession>
<protein>
    <recommendedName>
        <fullName evidence="6 12">Class B acid phosphatase</fullName>
        <ecNumber evidence="5 12">3.1.3.2</ecNumber>
    </recommendedName>
</protein>
<evidence type="ECO:0000256" key="6">
    <source>
        <dbReference type="ARBA" id="ARBA00022113"/>
    </source>
</evidence>
<evidence type="ECO:0000256" key="5">
    <source>
        <dbReference type="ARBA" id="ARBA00012646"/>
    </source>
</evidence>
<evidence type="ECO:0000256" key="10">
    <source>
        <dbReference type="ARBA" id="ARBA00022801"/>
    </source>
</evidence>
<dbReference type="EC" id="3.1.3.2" evidence="5 12"/>
<keyword evidence="10 12" id="KW-0378">Hydrolase</keyword>
<evidence type="ECO:0000256" key="13">
    <source>
        <dbReference type="SAM" id="SignalP"/>
    </source>
</evidence>
<dbReference type="InterPro" id="IPR036412">
    <property type="entry name" value="HAD-like_sf"/>
</dbReference>
<evidence type="ECO:0000256" key="4">
    <source>
        <dbReference type="ARBA" id="ARBA00011881"/>
    </source>
</evidence>
<feature type="signal peptide" evidence="13">
    <location>
        <begin position="1"/>
        <end position="39"/>
    </location>
</feature>
<evidence type="ECO:0000256" key="11">
    <source>
        <dbReference type="ARBA" id="ARBA00022842"/>
    </source>
</evidence>
<dbReference type="InterPro" id="IPR005519">
    <property type="entry name" value="Acid_phosphat_B-like"/>
</dbReference>
<keyword evidence="15" id="KW-1185">Reference proteome</keyword>
<dbReference type="SFLD" id="SFLDS00003">
    <property type="entry name" value="Haloacid_Dehalogenase"/>
    <property type="match status" value="1"/>
</dbReference>
<reference evidence="14 15" key="1">
    <citation type="submission" date="2016-04" db="EMBL/GenBank/DDBJ databases">
        <title>ATOL: Assembling a taxonomically balanced genome-scale reconstruction of the evolutionary history of the Enterobacteriaceae.</title>
        <authorList>
            <person name="Plunkett G.III."/>
            <person name="Neeno-Eckwall E.C."/>
            <person name="Glasner J.D."/>
            <person name="Perna N.T."/>
        </authorList>
    </citation>
    <scope>NUCLEOTIDE SEQUENCE [LARGE SCALE GENOMIC DNA]</scope>
    <source>
        <strain evidence="14 15">ATCC 51602</strain>
    </source>
</reference>
<comment type="subunit">
    <text evidence="4 12">Homotetramer.</text>
</comment>
<evidence type="ECO:0000313" key="14">
    <source>
        <dbReference type="EMBL" id="OAT31687.1"/>
    </source>
</evidence>
<dbReference type="Proteomes" id="UP000078407">
    <property type="component" value="Unassembled WGS sequence"/>
</dbReference>
<dbReference type="InterPro" id="IPR010025">
    <property type="entry name" value="HAD-SF_ppase_IIIB_AphA"/>
</dbReference>
<evidence type="ECO:0000256" key="12">
    <source>
        <dbReference type="PIRNR" id="PIRNR017818"/>
    </source>
</evidence>